<dbReference type="PROSITE" id="PS51029">
    <property type="entry name" value="MADF"/>
    <property type="match status" value="1"/>
</dbReference>
<keyword evidence="3" id="KW-1185">Reference proteome</keyword>
<dbReference type="OMA" id="AWCSISL"/>
<dbReference type="GeneID" id="171680"/>
<protein>
    <submittedName>
        <fullName evidence="2">MADF domain-containing protein</fullName>
    </submittedName>
</protein>
<evidence type="ECO:0000313" key="2">
    <source>
        <dbReference type="EMBL" id="CCD68044.1"/>
    </source>
</evidence>
<evidence type="ECO:0000313" key="4">
    <source>
        <dbReference type="WormBase" id="C54G6.1a"/>
    </source>
</evidence>
<accession>H2KZF9</accession>
<organism evidence="2 3">
    <name type="scientific">Caenorhabditis elegans</name>
    <dbReference type="NCBI Taxonomy" id="6239"/>
    <lineage>
        <taxon>Eukaryota</taxon>
        <taxon>Metazoa</taxon>
        <taxon>Ecdysozoa</taxon>
        <taxon>Nematoda</taxon>
        <taxon>Chromadorea</taxon>
        <taxon>Rhabditida</taxon>
        <taxon>Rhabditina</taxon>
        <taxon>Rhabditomorpha</taxon>
        <taxon>Rhabditoidea</taxon>
        <taxon>Rhabditidae</taxon>
        <taxon>Peloderinae</taxon>
        <taxon>Caenorhabditis</taxon>
    </lineage>
</organism>
<dbReference type="CTD" id="171680"/>
<proteinExistence type="predicted"/>
<dbReference type="InParanoid" id="H2KZF9"/>
<evidence type="ECO:0000313" key="3">
    <source>
        <dbReference type="Proteomes" id="UP000001940"/>
    </source>
</evidence>
<dbReference type="AlphaFoldDB" id="H2KZF9"/>
<dbReference type="EMBL" id="BX284601">
    <property type="protein sequence ID" value="CCD68044.1"/>
    <property type="molecule type" value="Genomic_DNA"/>
</dbReference>
<dbReference type="Proteomes" id="UP000001940">
    <property type="component" value="Chromosome I"/>
</dbReference>
<dbReference type="STRING" id="6239.C54G6.1a.1"/>
<dbReference type="PaxDb" id="6239-C54G6.1a"/>
<dbReference type="ExpressionAtlas" id="H2KZF9">
    <property type="expression patterns" value="baseline and differential"/>
</dbReference>
<dbReference type="FunCoup" id="H2KZF9">
    <property type="interactions" value="824"/>
</dbReference>
<dbReference type="SMART" id="SM00595">
    <property type="entry name" value="MADF"/>
    <property type="match status" value="1"/>
</dbReference>
<dbReference type="RefSeq" id="NP_490806.1">
    <property type="nucleotide sequence ID" value="NM_058405.6"/>
</dbReference>
<dbReference type="Bgee" id="WBGene00016930">
    <property type="expression patterns" value="Expressed in germ line (C elegans) and 3 other cell types or tissues"/>
</dbReference>
<feature type="domain" description="MADF" evidence="1">
    <location>
        <begin position="102"/>
        <end position="187"/>
    </location>
</feature>
<gene>
    <name evidence="2 4" type="primary">madf-6</name>
    <name evidence="4" type="ORF">C54G6.1</name>
    <name evidence="2" type="ORF">CELE_C54G6.1</name>
</gene>
<dbReference type="WormBase" id="C54G6.1a">
    <property type="protein sequence ID" value="CE17604"/>
    <property type="gene ID" value="WBGene00016930"/>
    <property type="gene designation" value="madf-6"/>
</dbReference>
<name>H2KZF9_CAEEL</name>
<dbReference type="AGR" id="WB:WBGene00016930"/>
<sequence length="275" mass="31766">MSSGDQKVKEMFIEQGLHVDWLVRAHTVNSIEGLVYLSEQRHKWAEADQKVIFRILQDYKNSDGELLPEHNPAAPINRKRGTLKTELETFYDVPQVRTLTCELLDMVKEEPSIWDKIRCVDFGCHQRMRQAWCSISLKLGGWGAIQHVHMLKQLYRKKRDLYNVQYLRSGREFEYCEKLSFLKDVLEMAKNDPLDKNIQLDEHLKTATPIIDFDAELLAAPAEIQQILREISEKIDKVTTSQSPGFLAEYLATCCNEVVKHRETLATAGLGDDFN</sequence>
<reference evidence="2 3" key="1">
    <citation type="journal article" date="1998" name="Science">
        <title>Genome sequence of the nematode C. elegans: a platform for investigating biology.</title>
        <authorList>
            <consortium name="The C. elegans sequencing consortium"/>
            <person name="Sulson J.E."/>
            <person name="Waterston R."/>
        </authorList>
    </citation>
    <scope>NUCLEOTIDE SEQUENCE [LARGE SCALE GENOMIC DNA]</scope>
    <source>
        <strain evidence="2 3">Bristol N2</strain>
    </source>
</reference>
<dbReference type="OrthoDB" id="5790549at2759"/>
<dbReference type="HOGENOM" id="CLU_1012783_0_0_1"/>
<dbReference type="eggNOG" id="ENOG502R299">
    <property type="taxonomic scope" value="Eukaryota"/>
</dbReference>
<dbReference type="InterPro" id="IPR006578">
    <property type="entry name" value="MADF-dom"/>
</dbReference>
<evidence type="ECO:0000259" key="1">
    <source>
        <dbReference type="PROSITE" id="PS51029"/>
    </source>
</evidence>
<dbReference type="KEGG" id="cel:CELE_C54G6.1"/>